<dbReference type="PANTHER" id="PTHR31840">
    <property type="entry name" value="COILED-COIL DOMAIN-CONTAINING PROTEIN 97"/>
    <property type="match status" value="1"/>
</dbReference>
<dbReference type="InterPro" id="IPR040233">
    <property type="entry name" value="CCD97-like_C"/>
</dbReference>
<feature type="region of interest" description="Disordered" evidence="1">
    <location>
        <begin position="212"/>
        <end position="236"/>
    </location>
</feature>
<dbReference type="OrthoDB" id="3345311at2759"/>
<evidence type="ECO:0000259" key="2">
    <source>
        <dbReference type="Pfam" id="PF09747"/>
    </source>
</evidence>
<protein>
    <recommendedName>
        <fullName evidence="2">CCD97-like C-terminal domain-containing protein</fullName>
    </recommendedName>
</protein>
<dbReference type="EMBL" id="JAACJJ010000028">
    <property type="protein sequence ID" value="KAF5321805.1"/>
    <property type="molecule type" value="Genomic_DNA"/>
</dbReference>
<accession>A0A8H5F2X3</accession>
<dbReference type="Pfam" id="PF09747">
    <property type="entry name" value="CCD97-like_C"/>
    <property type="match status" value="1"/>
</dbReference>
<dbReference type="Proteomes" id="UP000567179">
    <property type="component" value="Unassembled WGS sequence"/>
</dbReference>
<gene>
    <name evidence="3" type="ORF">D9619_000639</name>
</gene>
<feature type="compositionally biased region" description="Acidic residues" evidence="1">
    <location>
        <begin position="154"/>
        <end position="169"/>
    </location>
</feature>
<comment type="caution">
    <text evidence="3">The sequence shown here is derived from an EMBL/GenBank/DDBJ whole genome shotgun (WGS) entry which is preliminary data.</text>
</comment>
<dbReference type="InterPro" id="IPR018613">
    <property type="entry name" value="Ccdc97-like"/>
</dbReference>
<dbReference type="PANTHER" id="PTHR31840:SF1">
    <property type="entry name" value="COILED-COIL DOMAIN-CONTAINING PROTEIN 97"/>
    <property type="match status" value="1"/>
</dbReference>
<feature type="compositionally biased region" description="Acidic residues" evidence="1">
    <location>
        <begin position="213"/>
        <end position="236"/>
    </location>
</feature>
<dbReference type="AlphaFoldDB" id="A0A8H5F2X3"/>
<name>A0A8H5F2X3_9AGAR</name>
<organism evidence="3 4">
    <name type="scientific">Psilocybe cf. subviscida</name>
    <dbReference type="NCBI Taxonomy" id="2480587"/>
    <lineage>
        <taxon>Eukaryota</taxon>
        <taxon>Fungi</taxon>
        <taxon>Dikarya</taxon>
        <taxon>Basidiomycota</taxon>
        <taxon>Agaricomycotina</taxon>
        <taxon>Agaricomycetes</taxon>
        <taxon>Agaricomycetidae</taxon>
        <taxon>Agaricales</taxon>
        <taxon>Agaricineae</taxon>
        <taxon>Strophariaceae</taxon>
        <taxon>Psilocybe</taxon>
    </lineage>
</organism>
<evidence type="ECO:0000313" key="3">
    <source>
        <dbReference type="EMBL" id="KAF5321805.1"/>
    </source>
</evidence>
<evidence type="ECO:0000256" key="1">
    <source>
        <dbReference type="SAM" id="MobiDB-lite"/>
    </source>
</evidence>
<sequence>MLSPPFDKKPSLKYLGLPEEYTPAPDSDPIAFLAKHLTQLPPHLLIHYSTITAPKQRSVIAAIRNRRLKYANKNPPELSFEAGRNTWPELWQGKTERRGVKEGKEEREWTDGGFLPGSKQLVGKLGGLLAEYEEEREAERMRALRRSRPPVDDFVPEEDTDSEDEDEVEVVQQTVPDPPETEEEAKAAFERLLRERFIYGLLDNIDYDKCDWDETLGDEEDRDAEERWFDDDDDME</sequence>
<feature type="domain" description="CCD97-like C-terminal" evidence="2">
    <location>
        <begin position="133"/>
        <end position="232"/>
    </location>
</feature>
<feature type="region of interest" description="Disordered" evidence="1">
    <location>
        <begin position="141"/>
        <end position="183"/>
    </location>
</feature>
<keyword evidence="4" id="KW-1185">Reference proteome</keyword>
<evidence type="ECO:0000313" key="4">
    <source>
        <dbReference type="Proteomes" id="UP000567179"/>
    </source>
</evidence>
<reference evidence="3 4" key="1">
    <citation type="journal article" date="2020" name="ISME J.">
        <title>Uncovering the hidden diversity of litter-decomposition mechanisms in mushroom-forming fungi.</title>
        <authorList>
            <person name="Floudas D."/>
            <person name="Bentzer J."/>
            <person name="Ahren D."/>
            <person name="Johansson T."/>
            <person name="Persson P."/>
            <person name="Tunlid A."/>
        </authorList>
    </citation>
    <scope>NUCLEOTIDE SEQUENCE [LARGE SCALE GENOMIC DNA]</scope>
    <source>
        <strain evidence="3 4">CBS 101986</strain>
    </source>
</reference>
<proteinExistence type="predicted"/>